<organism evidence="2 3">
    <name type="scientific">Elsinoe australis</name>
    <dbReference type="NCBI Taxonomy" id="40998"/>
    <lineage>
        <taxon>Eukaryota</taxon>
        <taxon>Fungi</taxon>
        <taxon>Dikarya</taxon>
        <taxon>Ascomycota</taxon>
        <taxon>Pezizomycotina</taxon>
        <taxon>Dothideomycetes</taxon>
        <taxon>Dothideomycetidae</taxon>
        <taxon>Myriangiales</taxon>
        <taxon>Elsinoaceae</taxon>
        <taxon>Elsinoe</taxon>
    </lineage>
</organism>
<feature type="region of interest" description="Disordered" evidence="1">
    <location>
        <begin position="128"/>
        <end position="194"/>
    </location>
</feature>
<keyword evidence="3" id="KW-1185">Reference proteome</keyword>
<gene>
    <name evidence="2" type="ORF">B9Z65_8552</name>
</gene>
<name>A0A2P7YE31_9PEZI</name>
<proteinExistence type="predicted"/>
<accession>A0A2P7YE31</accession>
<evidence type="ECO:0000313" key="3">
    <source>
        <dbReference type="Proteomes" id="UP000243723"/>
    </source>
</evidence>
<protein>
    <submittedName>
        <fullName evidence="2">Uncharacterized protein</fullName>
    </submittedName>
</protein>
<dbReference type="OrthoDB" id="5374757at2759"/>
<dbReference type="PANTHER" id="PTHR40635:SF1">
    <property type="match status" value="1"/>
</dbReference>
<sequence>MAPIRRYLRITRYSVLEVRVYLEQPSLADSWLLSSRSPALPRIIEAVRPLVLPKLREENENSKKKGAKKKKSTKDTVTKDDFEVSIFLTETSTNHAILTKNKSFGNKGKIKSNSNKLGIGRYLGGAEEDPVVLREESDEEGPRMEDIPEAPVERDDGTNDQPVDVSSDEDIYEPVRNGRKRKRQSDDEVGEDEKKKLGMKTEYEGFSIYGRILCLIVKRKGVKARAEAPVGSSQMLENWVSTQMDRDGVGIDDDG</sequence>
<comment type="caution">
    <text evidence="2">The sequence shown here is derived from an EMBL/GenBank/DDBJ whole genome shotgun (WGS) entry which is preliminary data.</text>
</comment>
<evidence type="ECO:0000313" key="2">
    <source>
        <dbReference type="EMBL" id="PSK34226.1"/>
    </source>
</evidence>
<dbReference type="EMBL" id="NHZQ01000447">
    <property type="protein sequence ID" value="PSK34226.1"/>
    <property type="molecule type" value="Genomic_DNA"/>
</dbReference>
<reference evidence="2 3" key="1">
    <citation type="submission" date="2017-05" db="EMBL/GenBank/DDBJ databases">
        <title>Draft genome sequence of Elsinoe australis.</title>
        <authorList>
            <person name="Cheng Q."/>
        </authorList>
    </citation>
    <scope>NUCLEOTIDE SEQUENCE [LARGE SCALE GENOMIC DNA]</scope>
    <source>
        <strain evidence="2 3">NL1</strain>
    </source>
</reference>
<dbReference type="AlphaFoldDB" id="A0A2P7YE31"/>
<evidence type="ECO:0000256" key="1">
    <source>
        <dbReference type="SAM" id="MobiDB-lite"/>
    </source>
</evidence>
<feature type="compositionally biased region" description="Basic and acidic residues" evidence="1">
    <location>
        <begin position="131"/>
        <end position="157"/>
    </location>
</feature>
<dbReference type="Proteomes" id="UP000243723">
    <property type="component" value="Unassembled WGS sequence"/>
</dbReference>
<dbReference type="PANTHER" id="PTHR40635">
    <property type="match status" value="1"/>
</dbReference>